<dbReference type="Proteomes" id="UP000324629">
    <property type="component" value="Unassembled WGS sequence"/>
</dbReference>
<dbReference type="InterPro" id="IPR013126">
    <property type="entry name" value="Hsp_70_fam"/>
</dbReference>
<dbReference type="AlphaFoldDB" id="A0A5J4N9M4"/>
<keyword evidence="4" id="KW-0175">Coiled coil</keyword>
<keyword evidence="6" id="KW-1185">Reference proteome</keyword>
<evidence type="ECO:0000256" key="4">
    <source>
        <dbReference type="SAM" id="Coils"/>
    </source>
</evidence>
<reference evidence="5 6" key="1">
    <citation type="journal article" date="2019" name="Gigascience">
        <title>Whole-genome sequence of the oriental lung fluke Paragonimus westermani.</title>
        <authorList>
            <person name="Oey H."/>
            <person name="Zakrzewski M."/>
            <person name="Narain K."/>
            <person name="Devi K.R."/>
            <person name="Agatsuma T."/>
            <person name="Nawaratna S."/>
            <person name="Gobert G.N."/>
            <person name="Jones M.K."/>
            <person name="Ragan M.A."/>
            <person name="McManus D.P."/>
            <person name="Krause L."/>
        </authorList>
    </citation>
    <scope>NUCLEOTIDE SEQUENCE [LARGE SCALE GENOMIC DNA]</scope>
    <source>
        <strain evidence="5 6">IND2009</strain>
    </source>
</reference>
<evidence type="ECO:0000256" key="2">
    <source>
        <dbReference type="ARBA" id="ARBA00022741"/>
    </source>
</evidence>
<comment type="caution">
    <text evidence="5">The sequence shown here is derived from an EMBL/GenBank/DDBJ whole genome shotgun (WGS) entry which is preliminary data.</text>
</comment>
<evidence type="ECO:0000256" key="1">
    <source>
        <dbReference type="ARBA" id="ARBA00007381"/>
    </source>
</evidence>
<organism evidence="5 6">
    <name type="scientific">Paragonimus westermani</name>
    <dbReference type="NCBI Taxonomy" id="34504"/>
    <lineage>
        <taxon>Eukaryota</taxon>
        <taxon>Metazoa</taxon>
        <taxon>Spiralia</taxon>
        <taxon>Lophotrochozoa</taxon>
        <taxon>Platyhelminthes</taxon>
        <taxon>Trematoda</taxon>
        <taxon>Digenea</taxon>
        <taxon>Plagiorchiida</taxon>
        <taxon>Troglotremata</taxon>
        <taxon>Troglotrematidae</taxon>
        <taxon>Paragonimus</taxon>
    </lineage>
</organism>
<dbReference type="EMBL" id="QNGE01005105">
    <property type="protein sequence ID" value="KAA3672275.1"/>
    <property type="molecule type" value="Genomic_DNA"/>
</dbReference>
<evidence type="ECO:0000313" key="5">
    <source>
        <dbReference type="EMBL" id="KAA3672275.1"/>
    </source>
</evidence>
<evidence type="ECO:0000313" key="6">
    <source>
        <dbReference type="Proteomes" id="UP000324629"/>
    </source>
</evidence>
<keyword evidence="3" id="KW-0067">ATP-binding</keyword>
<dbReference type="GO" id="GO:0005524">
    <property type="term" value="F:ATP binding"/>
    <property type="evidence" value="ECO:0007669"/>
    <property type="project" value="UniProtKB-KW"/>
</dbReference>
<feature type="coiled-coil region" evidence="4">
    <location>
        <begin position="22"/>
        <end position="75"/>
    </location>
</feature>
<accession>A0A5J4N9M4</accession>
<keyword evidence="2" id="KW-0547">Nucleotide-binding</keyword>
<comment type="similarity">
    <text evidence="1">Belongs to the heat shock protein 70 family.</text>
</comment>
<protein>
    <submittedName>
        <fullName evidence="5">Molecular chaperone DnaK</fullName>
    </submittedName>
</protein>
<evidence type="ECO:0000256" key="3">
    <source>
        <dbReference type="ARBA" id="ARBA00022840"/>
    </source>
</evidence>
<dbReference type="SUPFAM" id="SSF100934">
    <property type="entry name" value="Heat shock protein 70kD (HSP70), C-terminal subdomain"/>
    <property type="match status" value="1"/>
</dbReference>
<gene>
    <name evidence="5" type="ORF">DEA37_0007477</name>
</gene>
<name>A0A5J4N9M4_9TREM</name>
<dbReference type="InterPro" id="IPR029048">
    <property type="entry name" value="HSP70_C_sf"/>
</dbReference>
<dbReference type="Gene3D" id="1.20.1270.10">
    <property type="match status" value="1"/>
</dbReference>
<dbReference type="GO" id="GO:0140662">
    <property type="term" value="F:ATP-dependent protein folding chaperone"/>
    <property type="evidence" value="ECO:0007669"/>
    <property type="project" value="InterPro"/>
</dbReference>
<proteinExistence type="inferred from homology"/>
<sequence>MVRNAEQYAEADKQRRELVEVINQAEGIVHDTESKIAEYKDQLPADERESLGKQIEELRAKLNNKENETVESIRTATNNLQQASLKLFELAYKKMASDQSSSTKSDQSSEKQQT</sequence>
<dbReference type="Pfam" id="PF00012">
    <property type="entry name" value="HSP70"/>
    <property type="match status" value="1"/>
</dbReference>